<dbReference type="GO" id="GO:0044550">
    <property type="term" value="P:secondary metabolite biosynthetic process"/>
    <property type="evidence" value="ECO:0007669"/>
    <property type="project" value="TreeGrafter"/>
</dbReference>
<dbReference type="InterPro" id="IPR009081">
    <property type="entry name" value="PP-bd_ACP"/>
</dbReference>
<dbReference type="SUPFAM" id="SSF47336">
    <property type="entry name" value="ACP-like"/>
    <property type="match status" value="1"/>
</dbReference>
<reference evidence="5" key="1">
    <citation type="submission" date="2017-02" db="EMBL/GenBank/DDBJ databases">
        <authorList>
            <person name="Varghese N."/>
            <person name="Submissions S."/>
        </authorList>
    </citation>
    <scope>NUCLEOTIDE SEQUENCE [LARGE SCALE GENOMIC DNA]</scope>
    <source>
        <strain evidence="5">DSM 22224</strain>
    </source>
</reference>
<accession>A0A1T4U6K1</accession>
<sequence>TLMAILKAGGAYLPLDTSYPQERIDYMIADSGCRLVIDAAALADFRAHAAGYSDQLPEQINQSADLAYVMYTSGSTGKPKGVMIEQQSVARLVMGCNYVQLKGEEVLLSTGAVSFDATTFEYWSMLLHGGTLVMSSLDVLLDDERLLQLINREGVTMMWFTAGWFHQLIDRSPHIFRSLQTVLAGGDKLSAAHVRILQESCPQLTIINGYGPTENTTFSLCHVVKASQVEIPIGRPVSNSTAYVLDKAAQLCPIGVAGEIWVGGDGLARGYLNNPALTAEKFVAHPFIPGERLYKTGDVGRWTASGTLLFCGRADDQVKVRGYRIEPGEITHAIQGYEGIQQAVVVAAEIQPGEKELVAYTVSAAEIDIALLRSWLSERLPGYMVPAYFVALDGLPLTANGKVDKRRLPLPADNGQRHTNYIAPRNATEALLATIWQQLLSREAGVKDNFFELGGHSLKLSRLAAAIHQQFSVRVPLKELFLRPVLEDQAAWIAGQEQ</sequence>
<keyword evidence="2" id="KW-0597">Phosphoprotein</keyword>
<evidence type="ECO:0000313" key="5">
    <source>
        <dbReference type="Proteomes" id="UP000190367"/>
    </source>
</evidence>
<dbReference type="NCBIfam" id="TIGR01733">
    <property type="entry name" value="AA-adenyl-dom"/>
    <property type="match status" value="1"/>
</dbReference>
<dbReference type="InterPro" id="IPR000873">
    <property type="entry name" value="AMP-dep_synth/lig_dom"/>
</dbReference>
<feature type="non-terminal residue" evidence="4">
    <location>
        <position position="1"/>
    </location>
</feature>
<dbReference type="AlphaFoldDB" id="A0A1T4U6K1"/>
<feature type="non-terminal residue" evidence="4">
    <location>
        <position position="498"/>
    </location>
</feature>
<dbReference type="CDD" id="cd12117">
    <property type="entry name" value="A_NRPS_Srf_like"/>
    <property type="match status" value="1"/>
</dbReference>
<dbReference type="Gene3D" id="3.30.300.30">
    <property type="match status" value="1"/>
</dbReference>
<dbReference type="Pfam" id="PF13193">
    <property type="entry name" value="AMP-binding_C"/>
    <property type="match status" value="1"/>
</dbReference>
<dbReference type="InterPro" id="IPR036736">
    <property type="entry name" value="ACP-like_sf"/>
</dbReference>
<dbReference type="RefSeq" id="WP_159456271.1">
    <property type="nucleotide sequence ID" value="NZ_FUWZ01000011.1"/>
</dbReference>
<feature type="domain" description="Carrier" evidence="3">
    <location>
        <begin position="423"/>
        <end position="497"/>
    </location>
</feature>
<dbReference type="Pfam" id="PF00501">
    <property type="entry name" value="AMP-binding"/>
    <property type="match status" value="1"/>
</dbReference>
<evidence type="ECO:0000259" key="3">
    <source>
        <dbReference type="PROSITE" id="PS50075"/>
    </source>
</evidence>
<dbReference type="Gene3D" id="2.30.38.10">
    <property type="entry name" value="Luciferase, Domain 3"/>
    <property type="match status" value="1"/>
</dbReference>
<evidence type="ECO:0000313" key="4">
    <source>
        <dbReference type="EMBL" id="SKA48276.1"/>
    </source>
</evidence>
<dbReference type="PRINTS" id="PR00154">
    <property type="entry name" value="AMPBINDING"/>
</dbReference>
<dbReference type="PROSITE" id="PS50075">
    <property type="entry name" value="CARRIER"/>
    <property type="match status" value="1"/>
</dbReference>
<dbReference type="STRING" id="634771.SAMN04488128_1111"/>
<dbReference type="InterPro" id="IPR020845">
    <property type="entry name" value="AMP-binding_CS"/>
</dbReference>
<dbReference type="InterPro" id="IPR010071">
    <property type="entry name" value="AA_adenyl_dom"/>
</dbReference>
<dbReference type="SUPFAM" id="SSF56801">
    <property type="entry name" value="Acetyl-CoA synthetase-like"/>
    <property type="match status" value="1"/>
</dbReference>
<dbReference type="GO" id="GO:0043041">
    <property type="term" value="P:amino acid activation for nonribosomal peptide biosynthetic process"/>
    <property type="evidence" value="ECO:0007669"/>
    <property type="project" value="TreeGrafter"/>
</dbReference>
<dbReference type="FunFam" id="3.30.300.30:FF:000010">
    <property type="entry name" value="Enterobactin synthetase component F"/>
    <property type="match status" value="1"/>
</dbReference>
<dbReference type="InterPro" id="IPR025110">
    <property type="entry name" value="AMP-bd_C"/>
</dbReference>
<dbReference type="Gene3D" id="3.40.50.980">
    <property type="match status" value="2"/>
</dbReference>
<dbReference type="GO" id="GO:0005829">
    <property type="term" value="C:cytosol"/>
    <property type="evidence" value="ECO:0007669"/>
    <property type="project" value="TreeGrafter"/>
</dbReference>
<dbReference type="Proteomes" id="UP000190367">
    <property type="component" value="Unassembled WGS sequence"/>
</dbReference>
<protein>
    <submittedName>
        <fullName evidence="4">Amino acid adenylation domain-containing protein</fullName>
    </submittedName>
</protein>
<dbReference type="PROSITE" id="PS00455">
    <property type="entry name" value="AMP_BINDING"/>
    <property type="match status" value="1"/>
</dbReference>
<proteinExistence type="predicted"/>
<dbReference type="PANTHER" id="PTHR45527">
    <property type="entry name" value="NONRIBOSOMAL PEPTIDE SYNTHETASE"/>
    <property type="match status" value="1"/>
</dbReference>
<evidence type="ECO:0000256" key="2">
    <source>
        <dbReference type="ARBA" id="ARBA00022553"/>
    </source>
</evidence>
<dbReference type="Pfam" id="PF00550">
    <property type="entry name" value="PP-binding"/>
    <property type="match status" value="1"/>
</dbReference>
<dbReference type="GO" id="GO:0031177">
    <property type="term" value="F:phosphopantetheine binding"/>
    <property type="evidence" value="ECO:0007669"/>
    <property type="project" value="TreeGrafter"/>
</dbReference>
<dbReference type="InterPro" id="IPR045851">
    <property type="entry name" value="AMP-bd_C_sf"/>
</dbReference>
<evidence type="ECO:0000256" key="1">
    <source>
        <dbReference type="ARBA" id="ARBA00022450"/>
    </source>
</evidence>
<dbReference type="InterPro" id="IPR020459">
    <property type="entry name" value="AMP-binding"/>
</dbReference>
<name>A0A1T4U6K1_9BACT</name>
<dbReference type="Gene3D" id="1.10.1200.10">
    <property type="entry name" value="ACP-like"/>
    <property type="match status" value="1"/>
</dbReference>
<dbReference type="FunFam" id="2.30.38.10:FF:000001">
    <property type="entry name" value="Non-ribosomal peptide synthetase PvdI"/>
    <property type="match status" value="1"/>
</dbReference>
<dbReference type="OrthoDB" id="4317020at2"/>
<keyword evidence="1" id="KW-0596">Phosphopantetheine</keyword>
<organism evidence="4 5">
    <name type="scientific">Chitinophaga eiseniae</name>
    <dbReference type="NCBI Taxonomy" id="634771"/>
    <lineage>
        <taxon>Bacteria</taxon>
        <taxon>Pseudomonadati</taxon>
        <taxon>Bacteroidota</taxon>
        <taxon>Chitinophagia</taxon>
        <taxon>Chitinophagales</taxon>
        <taxon>Chitinophagaceae</taxon>
        <taxon>Chitinophaga</taxon>
    </lineage>
</organism>
<keyword evidence="5" id="KW-1185">Reference proteome</keyword>
<dbReference type="EMBL" id="FUWZ01000011">
    <property type="protein sequence ID" value="SKA48276.1"/>
    <property type="molecule type" value="Genomic_DNA"/>
</dbReference>
<dbReference type="PANTHER" id="PTHR45527:SF1">
    <property type="entry name" value="FATTY ACID SYNTHASE"/>
    <property type="match status" value="1"/>
</dbReference>
<gene>
    <name evidence="4" type="ORF">SAMN04488128_1111</name>
</gene>